<evidence type="ECO:0000313" key="2">
    <source>
        <dbReference type="EMBL" id="AIQ90319.1"/>
    </source>
</evidence>
<gene>
    <name evidence="2" type="ORF">MOC_2564</name>
</gene>
<dbReference type="AlphaFoldDB" id="A0A089Q6X6"/>
<dbReference type="STRING" id="693986.MOC_2564"/>
<evidence type="ECO:0000256" key="1">
    <source>
        <dbReference type="SAM" id="Phobius"/>
    </source>
</evidence>
<protein>
    <submittedName>
        <fullName evidence="2">Protein of unassigned function</fullName>
    </submittedName>
</protein>
<keyword evidence="1" id="KW-0472">Membrane</keyword>
<dbReference type="EMBL" id="CP003811">
    <property type="protein sequence ID" value="AIQ90319.1"/>
    <property type="molecule type" value="Genomic_DNA"/>
</dbReference>
<dbReference type="HOGENOM" id="CLU_2789175_0_0_5"/>
<keyword evidence="1" id="KW-0812">Transmembrane</keyword>
<keyword evidence="1" id="KW-1133">Transmembrane helix</keyword>
<sequence length="68" mass="7534">MFSRFAMSRIVLEEMIGLNFREKAYRAACDIANAAPDPAGLAGPWSLATAWLFFLSLSNAFIGRNYSN</sequence>
<dbReference type="KEGG" id="mor:MOC_2564"/>
<keyword evidence="3" id="KW-1185">Reference proteome</keyword>
<feature type="transmembrane region" description="Helical" evidence="1">
    <location>
        <begin position="45"/>
        <end position="62"/>
    </location>
</feature>
<accession>A0A089Q6X6</accession>
<dbReference type="Proteomes" id="UP000029492">
    <property type="component" value="Chromosome"/>
</dbReference>
<proteinExistence type="predicted"/>
<name>A0A089Q6X6_9HYPH</name>
<evidence type="ECO:0000313" key="3">
    <source>
        <dbReference type="Proteomes" id="UP000029492"/>
    </source>
</evidence>
<organism evidence="2 3">
    <name type="scientific">Methylobacterium oryzae CBMB20</name>
    <dbReference type="NCBI Taxonomy" id="693986"/>
    <lineage>
        <taxon>Bacteria</taxon>
        <taxon>Pseudomonadati</taxon>
        <taxon>Pseudomonadota</taxon>
        <taxon>Alphaproteobacteria</taxon>
        <taxon>Hyphomicrobiales</taxon>
        <taxon>Methylobacteriaceae</taxon>
        <taxon>Methylobacterium</taxon>
    </lineage>
</organism>
<reference evidence="2 3" key="1">
    <citation type="journal article" date="2014" name="PLoS ONE">
        <title>Genome Information of Methylobacterium oryzae, a Plant-Probiotic Methylotroph in the Phyllosphere.</title>
        <authorList>
            <person name="Kwak M.J."/>
            <person name="Jeong H."/>
            <person name="Madhaiyan M."/>
            <person name="Lee Y."/>
            <person name="Sa T.M."/>
            <person name="Oh T.K."/>
            <person name="Kim J.F."/>
        </authorList>
    </citation>
    <scope>NUCLEOTIDE SEQUENCE [LARGE SCALE GENOMIC DNA]</scope>
    <source>
        <strain evidence="2 3">CBMB20</strain>
    </source>
</reference>